<comment type="similarity">
    <text evidence="2">Belongs to the Gfo/Idh/MocA family.</text>
</comment>
<comment type="subcellular location">
    <subcellularLocation>
        <location evidence="1">Secreted</location>
        <location evidence="1">Extracellular space</location>
        <location evidence="1">Extracellular matrix</location>
    </subcellularLocation>
</comment>
<sequence length="374" mass="40385">MLPGVGVFGTGRTVRVLVPLLQKEGFPVQAVWGRTQEEAEFLANELDIPFSTSQSDDVLLHPEVHLVCILTPPPHTRQIAVKALGIGKNVISEQAATLTDACKMVTAARYYPQLMSIMSNGLRFLPAFVLMKRLLGEGYCGTLQVCEARVYGGSLLSQSYGWAWEELMGGGGLHTVGSCIIDLLSYLTGGRASRVHGMLRTFVRQGGTGGGIRSVTADDYACFQLLMGGGVVCSVTLNFNLPGADLHEVMLVGSSGRLIAKGAELYGQRNGRNGEELLLSDGGAGAGPSITGLNAMVTQLRLSFQAQEDRCSWARHPVSMATTFEDGLYVQTVVDAIKLSNRTGEWESVEVRTQDIDPNHNHRTPALQFLNQFL</sequence>
<organism evidence="11 12">
    <name type="scientific">Astyanax mexicanus</name>
    <name type="common">Blind cave fish</name>
    <name type="synonym">Astyanax fasciatus mexicanus</name>
    <dbReference type="NCBI Taxonomy" id="7994"/>
    <lineage>
        <taxon>Eukaryota</taxon>
        <taxon>Metazoa</taxon>
        <taxon>Chordata</taxon>
        <taxon>Craniata</taxon>
        <taxon>Vertebrata</taxon>
        <taxon>Euteleostomi</taxon>
        <taxon>Actinopterygii</taxon>
        <taxon>Neopterygii</taxon>
        <taxon>Teleostei</taxon>
        <taxon>Ostariophysi</taxon>
        <taxon>Characiformes</taxon>
        <taxon>Characoidei</taxon>
        <taxon>Acestrorhamphidae</taxon>
        <taxon>Acestrorhamphinae</taxon>
        <taxon>Astyanax</taxon>
    </lineage>
</organism>
<feature type="domain" description="Gfo/Idh/MocA-like oxidoreductase N-terminal" evidence="9">
    <location>
        <begin position="5"/>
        <end position="110"/>
    </location>
</feature>
<protein>
    <recommendedName>
        <fullName evidence="8">Glucose-fructose oxidoreductase domain-containing protein 2</fullName>
    </recommendedName>
</protein>
<dbReference type="Proteomes" id="UP000018467">
    <property type="component" value="Unassembled WGS sequence"/>
</dbReference>
<dbReference type="InterPro" id="IPR036291">
    <property type="entry name" value="NAD(P)-bd_dom_sf"/>
</dbReference>
<reference evidence="11" key="3">
    <citation type="submission" date="2025-08" db="UniProtKB">
        <authorList>
            <consortium name="Ensembl"/>
        </authorList>
    </citation>
    <scope>IDENTIFICATION</scope>
</reference>
<keyword evidence="4" id="KW-0272">Extracellular matrix</keyword>
<dbReference type="FunCoup" id="W5KX42">
    <property type="interactions" value="1"/>
</dbReference>
<name>W5KX42_ASTMX</name>
<keyword evidence="5" id="KW-0732">Signal</keyword>
<dbReference type="SUPFAM" id="SSF55347">
    <property type="entry name" value="Glyceraldehyde-3-phosphate dehydrogenase-like, C-terminal domain"/>
    <property type="match status" value="1"/>
</dbReference>
<proteinExistence type="inferred from homology"/>
<keyword evidence="3" id="KW-0964">Secreted</keyword>
<dbReference type="HOGENOM" id="CLU_023194_8_0_1"/>
<reference evidence="12" key="1">
    <citation type="submission" date="2013-03" db="EMBL/GenBank/DDBJ databases">
        <authorList>
            <person name="Jeffery W."/>
            <person name="Warren W."/>
            <person name="Wilson R.K."/>
        </authorList>
    </citation>
    <scope>NUCLEOTIDE SEQUENCE</scope>
    <source>
        <strain evidence="12">female</strain>
    </source>
</reference>
<evidence type="ECO:0000256" key="5">
    <source>
        <dbReference type="ARBA" id="ARBA00022729"/>
    </source>
</evidence>
<accession>W5KX42</accession>
<keyword evidence="12" id="KW-1185">Reference proteome</keyword>
<dbReference type="InterPro" id="IPR055170">
    <property type="entry name" value="GFO_IDH_MocA-like_dom"/>
</dbReference>
<reference evidence="12" key="2">
    <citation type="journal article" date="2014" name="Nat. Commun.">
        <title>The cavefish genome reveals candidate genes for eye loss.</title>
        <authorList>
            <person name="McGaugh S.E."/>
            <person name="Gross J.B."/>
            <person name="Aken B."/>
            <person name="Blin M."/>
            <person name="Borowsky R."/>
            <person name="Chalopin D."/>
            <person name="Hinaux H."/>
            <person name="Jeffery W.R."/>
            <person name="Keene A."/>
            <person name="Ma L."/>
            <person name="Minx P."/>
            <person name="Murphy D."/>
            <person name="O'Quin K.E."/>
            <person name="Retaux S."/>
            <person name="Rohner N."/>
            <person name="Searle S.M."/>
            <person name="Stahl B.A."/>
            <person name="Tabin C."/>
            <person name="Volff J.N."/>
            <person name="Yoshizawa M."/>
            <person name="Warren W.C."/>
        </authorList>
    </citation>
    <scope>NUCLEOTIDE SEQUENCE [LARGE SCALE GENOMIC DNA]</scope>
    <source>
        <strain evidence="12">female</strain>
    </source>
</reference>
<dbReference type="Pfam" id="PF22725">
    <property type="entry name" value="GFO_IDH_MocA_C3"/>
    <property type="match status" value="1"/>
</dbReference>
<dbReference type="Ensembl" id="ENSAMXT00000012154.2">
    <property type="protein sequence ID" value="ENSAMXP00000012154.2"/>
    <property type="gene ID" value="ENSAMXG00000011824.2"/>
</dbReference>
<dbReference type="InterPro" id="IPR000683">
    <property type="entry name" value="Gfo/Idh/MocA-like_OxRdtase_N"/>
</dbReference>
<comment type="function">
    <text evidence="7">Promotes matrix assembly.</text>
</comment>
<evidence type="ECO:0000256" key="6">
    <source>
        <dbReference type="ARBA" id="ARBA00023002"/>
    </source>
</evidence>
<evidence type="ECO:0000256" key="2">
    <source>
        <dbReference type="ARBA" id="ARBA00010928"/>
    </source>
</evidence>
<dbReference type="PANTHER" id="PTHR43818">
    <property type="entry name" value="BCDNA.GH03377"/>
    <property type="match status" value="1"/>
</dbReference>
<evidence type="ECO:0000256" key="7">
    <source>
        <dbReference type="ARBA" id="ARBA00037474"/>
    </source>
</evidence>
<keyword evidence="6" id="KW-0560">Oxidoreductase</keyword>
<dbReference type="STRING" id="7994.ENSAMXP00000012154"/>
<evidence type="ECO:0000313" key="11">
    <source>
        <dbReference type="Ensembl" id="ENSAMXP00000012154.2"/>
    </source>
</evidence>
<evidence type="ECO:0000256" key="8">
    <source>
        <dbReference type="ARBA" id="ARBA00040293"/>
    </source>
</evidence>
<evidence type="ECO:0000259" key="9">
    <source>
        <dbReference type="Pfam" id="PF01408"/>
    </source>
</evidence>
<evidence type="ECO:0000259" key="10">
    <source>
        <dbReference type="Pfam" id="PF22725"/>
    </source>
</evidence>
<dbReference type="AlphaFoldDB" id="W5KX42"/>
<evidence type="ECO:0000256" key="4">
    <source>
        <dbReference type="ARBA" id="ARBA00022530"/>
    </source>
</evidence>
<evidence type="ECO:0000256" key="3">
    <source>
        <dbReference type="ARBA" id="ARBA00022525"/>
    </source>
</evidence>
<evidence type="ECO:0000256" key="1">
    <source>
        <dbReference type="ARBA" id="ARBA00004498"/>
    </source>
</evidence>
<dbReference type="Gene3D" id="3.40.50.720">
    <property type="entry name" value="NAD(P)-binding Rossmann-like Domain"/>
    <property type="match status" value="1"/>
</dbReference>
<dbReference type="Pfam" id="PF01408">
    <property type="entry name" value="GFO_IDH_MocA"/>
    <property type="match status" value="1"/>
</dbReference>
<dbReference type="InterPro" id="IPR050463">
    <property type="entry name" value="Gfo/Idh/MocA_oxidrdct_glycsds"/>
</dbReference>
<dbReference type="GO" id="GO:0000166">
    <property type="term" value="F:nucleotide binding"/>
    <property type="evidence" value="ECO:0007669"/>
    <property type="project" value="InterPro"/>
</dbReference>
<dbReference type="eggNOG" id="KOG2742">
    <property type="taxonomic scope" value="Eukaryota"/>
</dbReference>
<dbReference type="PANTHER" id="PTHR43818:SF8">
    <property type="entry name" value="GLUCOSE-FRUCTOSE OXIDOREDUCTASE DOMAIN-CONTAINING PROTEIN 2"/>
    <property type="match status" value="1"/>
</dbReference>
<dbReference type="GeneTree" id="ENSGT00940000156501"/>
<feature type="domain" description="GFO/IDH/MocA-like oxidoreductase" evidence="10">
    <location>
        <begin position="129"/>
        <end position="258"/>
    </location>
</feature>
<dbReference type="GO" id="GO:0016491">
    <property type="term" value="F:oxidoreductase activity"/>
    <property type="evidence" value="ECO:0007669"/>
    <property type="project" value="UniProtKB-KW"/>
</dbReference>
<dbReference type="SUPFAM" id="SSF51735">
    <property type="entry name" value="NAD(P)-binding Rossmann-fold domains"/>
    <property type="match status" value="1"/>
</dbReference>
<dbReference type="Gene3D" id="3.30.360.10">
    <property type="entry name" value="Dihydrodipicolinate Reductase, domain 2"/>
    <property type="match status" value="1"/>
</dbReference>
<reference evidence="11" key="4">
    <citation type="submission" date="2025-09" db="UniProtKB">
        <authorList>
            <consortium name="Ensembl"/>
        </authorList>
    </citation>
    <scope>IDENTIFICATION</scope>
</reference>
<dbReference type="Bgee" id="ENSAMXG00000011824">
    <property type="expression patterns" value="Expressed in heart and 14 other cell types or tissues"/>
</dbReference>
<evidence type="ECO:0000313" key="12">
    <source>
        <dbReference type="Proteomes" id="UP000018467"/>
    </source>
</evidence>
<dbReference type="InParanoid" id="W5KX42"/>